<dbReference type="Gene3D" id="1.25.10.90">
    <property type="match status" value="1"/>
</dbReference>
<evidence type="ECO:0000313" key="1">
    <source>
        <dbReference type="EMBL" id="KAA0916619.1"/>
    </source>
</evidence>
<dbReference type="PANTHER" id="PTHR41291:SF1">
    <property type="entry name" value="DNA ALKYLATION REPAIR PROTEIN"/>
    <property type="match status" value="1"/>
</dbReference>
<dbReference type="Pfam" id="PF08713">
    <property type="entry name" value="DNA_alkylation"/>
    <property type="match status" value="1"/>
</dbReference>
<protein>
    <submittedName>
        <fullName evidence="1">DNA alkylation repair protein</fullName>
    </submittedName>
</protein>
<sequence>MSRAGEADGTRLSLTEVKDWLAANASEAERQKLSGYGIPNDRAIGVAMGQMLAYARKRPKDPALAAALWADGGYEMRTLALLLDDPATLTRARMDAMVDEFDNWAICDTACFRLFDKAPEAWETVPRWAASERLYTRRAAFAQVWGLSVHDKAAGDQPFLDALALAEAHANDARPHVSKAISMAVRATGKRNSTLRAATLDWADRIAPRGKTEARLAREVRRALG</sequence>
<keyword evidence="2" id="KW-1185">Reference proteome</keyword>
<reference evidence="1 2" key="1">
    <citation type="submission" date="2019-07" db="EMBL/GenBank/DDBJ databases">
        <title>Aquicoccus porphyridii gen. nov., sp. nov., isolated from a small marine red alga, Porphyridium marinum.</title>
        <authorList>
            <person name="Liu L."/>
        </authorList>
    </citation>
    <scope>NUCLEOTIDE SEQUENCE [LARGE SCALE GENOMIC DNA]</scope>
    <source>
        <strain evidence="1 2">L1 8-17</strain>
    </source>
</reference>
<evidence type="ECO:0000313" key="2">
    <source>
        <dbReference type="Proteomes" id="UP000325291"/>
    </source>
</evidence>
<dbReference type="EMBL" id="VINQ01000004">
    <property type="protein sequence ID" value="KAA0916619.1"/>
    <property type="molecule type" value="Genomic_DNA"/>
</dbReference>
<dbReference type="AlphaFoldDB" id="A0A5A9ZI20"/>
<proteinExistence type="predicted"/>
<dbReference type="Proteomes" id="UP000325291">
    <property type="component" value="Unassembled WGS sequence"/>
</dbReference>
<dbReference type="RefSeq" id="WP_111365130.1">
    <property type="nucleotide sequence ID" value="NZ_VINQ01000004.1"/>
</dbReference>
<dbReference type="InterPro" id="IPR016024">
    <property type="entry name" value="ARM-type_fold"/>
</dbReference>
<gene>
    <name evidence="1" type="ORF">FLO80_07275</name>
</gene>
<accession>A0A5A9ZI20</accession>
<name>A0A5A9ZI20_9RHOB</name>
<organism evidence="1 2">
    <name type="scientific">Aquicoccus porphyridii</name>
    <dbReference type="NCBI Taxonomy" id="1852029"/>
    <lineage>
        <taxon>Bacteria</taxon>
        <taxon>Pseudomonadati</taxon>
        <taxon>Pseudomonadota</taxon>
        <taxon>Alphaproteobacteria</taxon>
        <taxon>Rhodobacterales</taxon>
        <taxon>Paracoccaceae</taxon>
        <taxon>Aquicoccus</taxon>
    </lineage>
</organism>
<dbReference type="PANTHER" id="PTHR41291">
    <property type="entry name" value="DNA ALKYLATION REPAIR PROTEIN"/>
    <property type="match status" value="1"/>
</dbReference>
<comment type="caution">
    <text evidence="1">The sequence shown here is derived from an EMBL/GenBank/DDBJ whole genome shotgun (WGS) entry which is preliminary data.</text>
</comment>
<dbReference type="CDD" id="cd06561">
    <property type="entry name" value="AlkD_like"/>
    <property type="match status" value="1"/>
</dbReference>
<dbReference type="InterPro" id="IPR014825">
    <property type="entry name" value="DNA_alkylation"/>
</dbReference>
<dbReference type="SUPFAM" id="SSF48371">
    <property type="entry name" value="ARM repeat"/>
    <property type="match status" value="1"/>
</dbReference>